<evidence type="ECO:0000256" key="3">
    <source>
        <dbReference type="ARBA" id="ARBA00022553"/>
    </source>
</evidence>
<keyword evidence="5" id="KW-0732">Signal</keyword>
<feature type="repeat" description="TPR" evidence="4">
    <location>
        <begin position="203"/>
        <end position="236"/>
    </location>
</feature>
<evidence type="ECO:0000256" key="1">
    <source>
        <dbReference type="ARBA" id="ARBA00000085"/>
    </source>
</evidence>
<reference evidence="7 8" key="1">
    <citation type="submission" date="2019-06" db="EMBL/GenBank/DDBJ databases">
        <authorList>
            <person name="Srinivasan S."/>
        </authorList>
    </citation>
    <scope>NUCLEOTIDE SEQUENCE [LARGE SCALE GENOMIC DNA]</scope>
    <source>
        <strain evidence="7 8">17J68-5</strain>
    </source>
</reference>
<evidence type="ECO:0000313" key="7">
    <source>
        <dbReference type="EMBL" id="QDA58920.1"/>
    </source>
</evidence>
<dbReference type="PANTHER" id="PTHR43065">
    <property type="entry name" value="SENSOR HISTIDINE KINASE"/>
    <property type="match status" value="1"/>
</dbReference>
<feature type="repeat" description="TPR" evidence="4">
    <location>
        <begin position="163"/>
        <end position="196"/>
    </location>
</feature>
<evidence type="ECO:0000313" key="8">
    <source>
        <dbReference type="Proteomes" id="UP000305398"/>
    </source>
</evidence>
<sequence>MKPSVILLFLSLVFSALPALSQTPASDSLRRLLRQQPLPDTTRVRRLLMLVRQVKIADVPQALQLSNEALELARQLSDRVGEAQALLELSALHRRQTKYEEARRYARHALRLFERLSNKQGQAKAWLQLSLIDMVAGNLKPAVDFALKGLPLAEQVGDQQTQAYLHVSMGDAYVKMENYEEAIPILQSVLKSGQQLGDKQLVLQALNGLGESFQKLRKWPQALHYHQRALKLSQQLGDKVGEAADETNLAEVYRLQGNYAAALAHGLRARRMVKATHDDFNLPSVELTLARIYLHAQELDSTLALAQDGLKVSLRTRSVENARDASDILAQVYAQQGNFAQAYRHRTMHLAYNDSLSGEEIQRQTSALRHNYELEKKQAQITMLTQARQLERQKRNALLGGLGGVVALAALLARNIFLKQRTNRHLNEKNQQIEAHSIALDRTLEDLKTTQTQLVQREKMASLGELTAGVAHEMQNPLNFVTNFADLSVELVAELEEELAQEPLTPERRQTIQLLLQELVQNQAKIHQHGHRADGIVKRMLEHSRGGSGQRQPTNLNALCEESLRLAYHSWRAKHPDFTAALTTELDPHVLPVPVVPQDVNSVLLNILTNAFYAVGEKRQRAGDTFHPEVTVHTQRTTHAVRISVRDNGLGISEEAKAKIFQPFFTTKPTGEGTGLGLSLSYDIITKGHGGTLTVESKEGEYTEFVISLPVKPQSVFA</sequence>
<dbReference type="InterPro" id="IPR019734">
    <property type="entry name" value="TPR_rpt"/>
</dbReference>
<dbReference type="Pfam" id="PF02518">
    <property type="entry name" value="HATPase_c"/>
    <property type="match status" value="1"/>
</dbReference>
<dbReference type="Gene3D" id="1.25.40.10">
    <property type="entry name" value="Tetratricopeptide repeat domain"/>
    <property type="match status" value="1"/>
</dbReference>
<comment type="catalytic activity">
    <reaction evidence="1">
        <text>ATP + protein L-histidine = ADP + protein N-phospho-L-histidine.</text>
        <dbReference type="EC" id="2.7.13.3"/>
    </reaction>
</comment>
<keyword evidence="4" id="KW-0802">TPR repeat</keyword>
<dbReference type="KEGG" id="hyj:FHG12_01850"/>
<dbReference type="SUPFAM" id="SSF48452">
    <property type="entry name" value="TPR-like"/>
    <property type="match status" value="2"/>
</dbReference>
<dbReference type="Gene3D" id="1.10.287.130">
    <property type="match status" value="1"/>
</dbReference>
<evidence type="ECO:0000256" key="4">
    <source>
        <dbReference type="PROSITE-ProRule" id="PRU00339"/>
    </source>
</evidence>
<dbReference type="InterPro" id="IPR004358">
    <property type="entry name" value="Sig_transdc_His_kin-like_C"/>
</dbReference>
<organism evidence="7 8">
    <name type="scientific">Hymenobacter jejuensis</name>
    <dbReference type="NCBI Taxonomy" id="2502781"/>
    <lineage>
        <taxon>Bacteria</taxon>
        <taxon>Pseudomonadati</taxon>
        <taxon>Bacteroidota</taxon>
        <taxon>Cytophagia</taxon>
        <taxon>Cytophagales</taxon>
        <taxon>Hymenobacteraceae</taxon>
        <taxon>Hymenobacter</taxon>
    </lineage>
</organism>
<evidence type="ECO:0000256" key="2">
    <source>
        <dbReference type="ARBA" id="ARBA00012438"/>
    </source>
</evidence>
<dbReference type="InterPro" id="IPR011990">
    <property type="entry name" value="TPR-like_helical_dom_sf"/>
</dbReference>
<dbReference type="InterPro" id="IPR036097">
    <property type="entry name" value="HisK_dim/P_sf"/>
</dbReference>
<keyword evidence="8" id="KW-1185">Reference proteome</keyword>
<dbReference type="CDD" id="cd00082">
    <property type="entry name" value="HisKA"/>
    <property type="match status" value="1"/>
</dbReference>
<dbReference type="SUPFAM" id="SSF55874">
    <property type="entry name" value="ATPase domain of HSP90 chaperone/DNA topoisomerase II/histidine kinase"/>
    <property type="match status" value="1"/>
</dbReference>
<dbReference type="RefSeq" id="WP_139513995.1">
    <property type="nucleotide sequence ID" value="NZ_CP040896.1"/>
</dbReference>
<dbReference type="EC" id="2.7.13.3" evidence="2"/>
<dbReference type="AlphaFoldDB" id="A0A5B7ZVA4"/>
<feature type="chain" id="PRO_5022850234" description="histidine kinase" evidence="5">
    <location>
        <begin position="22"/>
        <end position="718"/>
    </location>
</feature>
<dbReference type="Gene3D" id="3.30.565.10">
    <property type="entry name" value="Histidine kinase-like ATPase, C-terminal domain"/>
    <property type="match status" value="1"/>
</dbReference>
<dbReference type="InterPro" id="IPR003594">
    <property type="entry name" value="HATPase_dom"/>
</dbReference>
<dbReference type="Proteomes" id="UP000305398">
    <property type="component" value="Chromosome"/>
</dbReference>
<dbReference type="Pfam" id="PF13424">
    <property type="entry name" value="TPR_12"/>
    <property type="match status" value="2"/>
</dbReference>
<evidence type="ECO:0000259" key="6">
    <source>
        <dbReference type="PROSITE" id="PS50109"/>
    </source>
</evidence>
<gene>
    <name evidence="7" type="ORF">FHG12_01850</name>
</gene>
<protein>
    <recommendedName>
        <fullName evidence="2">histidine kinase</fullName>
        <ecNumber evidence="2">2.7.13.3</ecNumber>
    </recommendedName>
</protein>
<dbReference type="GO" id="GO:0000155">
    <property type="term" value="F:phosphorelay sensor kinase activity"/>
    <property type="evidence" value="ECO:0007669"/>
    <property type="project" value="InterPro"/>
</dbReference>
<dbReference type="SMART" id="SM00387">
    <property type="entry name" value="HATPase_c"/>
    <property type="match status" value="1"/>
</dbReference>
<dbReference type="PANTHER" id="PTHR43065:SF42">
    <property type="entry name" value="TWO-COMPONENT SENSOR PPRA"/>
    <property type="match status" value="1"/>
</dbReference>
<name>A0A5B7ZVA4_9BACT</name>
<accession>A0A5B7ZVA4</accession>
<dbReference type="InterPro" id="IPR036890">
    <property type="entry name" value="HATPase_C_sf"/>
</dbReference>
<dbReference type="InterPro" id="IPR003661">
    <property type="entry name" value="HisK_dim/P_dom"/>
</dbReference>
<dbReference type="InterPro" id="IPR005467">
    <property type="entry name" value="His_kinase_dom"/>
</dbReference>
<dbReference type="PROSITE" id="PS50109">
    <property type="entry name" value="HIS_KIN"/>
    <property type="match status" value="1"/>
</dbReference>
<dbReference type="SMART" id="SM00028">
    <property type="entry name" value="TPR"/>
    <property type="match status" value="6"/>
</dbReference>
<dbReference type="SUPFAM" id="SSF47384">
    <property type="entry name" value="Homodimeric domain of signal transducing histidine kinase"/>
    <property type="match status" value="1"/>
</dbReference>
<proteinExistence type="predicted"/>
<dbReference type="PROSITE" id="PS50005">
    <property type="entry name" value="TPR"/>
    <property type="match status" value="2"/>
</dbReference>
<feature type="domain" description="Histidine kinase" evidence="6">
    <location>
        <begin position="469"/>
        <end position="713"/>
    </location>
</feature>
<dbReference type="SMART" id="SM00388">
    <property type="entry name" value="HisKA"/>
    <property type="match status" value="1"/>
</dbReference>
<feature type="signal peptide" evidence="5">
    <location>
        <begin position="1"/>
        <end position="21"/>
    </location>
</feature>
<dbReference type="OrthoDB" id="9806995at2"/>
<dbReference type="Pfam" id="PF13176">
    <property type="entry name" value="TPR_7"/>
    <property type="match status" value="1"/>
</dbReference>
<evidence type="ECO:0000256" key="5">
    <source>
        <dbReference type="SAM" id="SignalP"/>
    </source>
</evidence>
<dbReference type="PRINTS" id="PR00344">
    <property type="entry name" value="BCTRLSENSOR"/>
</dbReference>
<dbReference type="EMBL" id="CP040896">
    <property type="protein sequence ID" value="QDA58920.1"/>
    <property type="molecule type" value="Genomic_DNA"/>
</dbReference>
<keyword evidence="3" id="KW-0597">Phosphoprotein</keyword>